<dbReference type="PANTHER" id="PTHR48075:SF5">
    <property type="entry name" value="3-HYDROXYBUTYRYL-COA DEHYDROGENASE"/>
    <property type="match status" value="1"/>
</dbReference>
<evidence type="ECO:0000256" key="1">
    <source>
        <dbReference type="ARBA" id="ARBA00023002"/>
    </source>
</evidence>
<dbReference type="InterPro" id="IPR036291">
    <property type="entry name" value="NAD(P)-bd_dom_sf"/>
</dbReference>
<feature type="domain" description="3-hydroxyacyl-CoA dehydrogenase C-terminal" evidence="2">
    <location>
        <begin position="188"/>
        <end position="284"/>
    </location>
</feature>
<dbReference type="Gene3D" id="3.40.50.720">
    <property type="entry name" value="NAD(P)-binding Rossmann-like Domain"/>
    <property type="match status" value="1"/>
</dbReference>
<accession>A0A8G2DVN7</accession>
<name>A0A8G2DVN7_9SPHN</name>
<dbReference type="PANTHER" id="PTHR48075">
    <property type="entry name" value="3-HYDROXYACYL-COA DEHYDROGENASE FAMILY PROTEIN"/>
    <property type="match status" value="1"/>
</dbReference>
<gene>
    <name evidence="4" type="ORF">EWH12_10535</name>
</gene>
<dbReference type="EMBL" id="SEOO01000015">
    <property type="protein sequence ID" value="RYM10848.1"/>
    <property type="molecule type" value="Genomic_DNA"/>
</dbReference>
<evidence type="ECO:0000259" key="2">
    <source>
        <dbReference type="Pfam" id="PF00725"/>
    </source>
</evidence>
<dbReference type="InterPro" id="IPR006108">
    <property type="entry name" value="3HC_DH_C"/>
</dbReference>
<dbReference type="OrthoDB" id="9771883at2"/>
<evidence type="ECO:0000313" key="5">
    <source>
        <dbReference type="Proteomes" id="UP000291572"/>
    </source>
</evidence>
<dbReference type="GO" id="GO:0070403">
    <property type="term" value="F:NAD+ binding"/>
    <property type="evidence" value="ECO:0007669"/>
    <property type="project" value="InterPro"/>
</dbReference>
<protein>
    <submittedName>
        <fullName evidence="4">3-hydroxybutyryl-CoA dehydrogenase</fullName>
    </submittedName>
</protein>
<dbReference type="Gene3D" id="1.10.1040.50">
    <property type="match status" value="1"/>
</dbReference>
<dbReference type="InterPro" id="IPR008927">
    <property type="entry name" value="6-PGluconate_DH-like_C_sf"/>
</dbReference>
<feature type="domain" description="3-hydroxyacyl-CoA dehydrogenase C-terminal" evidence="2">
    <location>
        <begin position="393"/>
        <end position="470"/>
    </location>
</feature>
<feature type="domain" description="3-hydroxyacyl-CoA dehydrogenase NAD binding" evidence="3">
    <location>
        <begin position="7"/>
        <end position="185"/>
    </location>
</feature>
<organism evidence="4 5">
    <name type="scientific">Sphingobium cupriresistens</name>
    <dbReference type="NCBI Taxonomy" id="1132417"/>
    <lineage>
        <taxon>Bacteria</taxon>
        <taxon>Pseudomonadati</taxon>
        <taxon>Pseudomonadota</taxon>
        <taxon>Alphaproteobacteria</taxon>
        <taxon>Sphingomonadales</taxon>
        <taxon>Sphingomonadaceae</taxon>
        <taxon>Sphingobium</taxon>
    </lineage>
</organism>
<reference evidence="4 5" key="1">
    <citation type="submission" date="2019-02" db="EMBL/GenBank/DDBJ databases">
        <authorList>
            <person name="Feng G."/>
        </authorList>
    </citation>
    <scope>NUCLEOTIDE SEQUENCE [LARGE SCALE GENOMIC DNA]</scope>
    <source>
        <strain evidence="4 5">CCTCC AB 2011146</strain>
    </source>
</reference>
<evidence type="ECO:0000259" key="3">
    <source>
        <dbReference type="Pfam" id="PF02737"/>
    </source>
</evidence>
<evidence type="ECO:0000313" key="4">
    <source>
        <dbReference type="EMBL" id="RYM10848.1"/>
    </source>
</evidence>
<dbReference type="InterPro" id="IPR006176">
    <property type="entry name" value="3-OHacyl-CoA_DH_NAD-bd"/>
</dbReference>
<dbReference type="SUPFAM" id="SSF48179">
    <property type="entry name" value="6-phosphogluconate dehydrogenase C-terminal domain-like"/>
    <property type="match status" value="2"/>
</dbReference>
<dbReference type="SUPFAM" id="SSF51735">
    <property type="entry name" value="NAD(P)-binding Rossmann-fold domains"/>
    <property type="match status" value="1"/>
</dbReference>
<dbReference type="RefSeq" id="WP_129926532.1">
    <property type="nucleotide sequence ID" value="NZ_SEOO01000015.1"/>
</dbReference>
<dbReference type="GO" id="GO:0006631">
    <property type="term" value="P:fatty acid metabolic process"/>
    <property type="evidence" value="ECO:0007669"/>
    <property type="project" value="InterPro"/>
</dbReference>
<comment type="caution">
    <text evidence="4">The sequence shown here is derived from an EMBL/GenBank/DDBJ whole genome shotgun (WGS) entry which is preliminary data.</text>
</comment>
<dbReference type="FunFam" id="3.40.50.720:FF:000009">
    <property type="entry name" value="Fatty oxidation complex, alpha subunit"/>
    <property type="match status" value="1"/>
</dbReference>
<sequence length="473" mass="50168">MVAPVGKVAVCGAGAMGSGIAQVAAQAGASVLIFDVNAQALETSERRTRADLDKLAARGKLTADDARAIGDRMQWVSTLDALADRELVIEAIIEDAGIKEQLFERIETIVAPDAIIATNTSSLPISRLARGLKQPERFVGMHFFNPATVMKLVEVISGAATYPAVAARIVATAESWGKVAIPVADVPGFIVNRVARPFYGEAFTALNEGAADAPAIDALFRAAGFRMGPLELTDLIGQDVNFAVARSVFDSYFGRTRFVPQLRQAALVDAGWYGRKTGRGVYDYRDGAQKAADPQVPDAMIADAHRQAAQALRDAAPGTFTRCGGLFVGMTQGRTARQESDSMGAPVILFDWSPADAIGPVGFTLSDQSARPDALGLLAAQSRAGVEIADRPGMIVARTLAQLANAAADAVLEQVADEQGVDAALRYGANYPYGPFAWADRYGRGALIRLLDDIADGTGEALYRPSHYLRNRA</sequence>
<dbReference type="Gene3D" id="1.10.1040.10">
    <property type="entry name" value="N-(1-d-carboxylethyl)-l-norvaline Dehydrogenase, domain 2"/>
    <property type="match status" value="1"/>
</dbReference>
<proteinExistence type="predicted"/>
<keyword evidence="1" id="KW-0560">Oxidoreductase</keyword>
<dbReference type="GO" id="GO:0016616">
    <property type="term" value="F:oxidoreductase activity, acting on the CH-OH group of donors, NAD or NADP as acceptor"/>
    <property type="evidence" value="ECO:0007669"/>
    <property type="project" value="InterPro"/>
</dbReference>
<dbReference type="Proteomes" id="UP000291572">
    <property type="component" value="Unassembled WGS sequence"/>
</dbReference>
<dbReference type="AlphaFoldDB" id="A0A8G2DVN7"/>
<dbReference type="Pfam" id="PF00725">
    <property type="entry name" value="3HCDH"/>
    <property type="match status" value="2"/>
</dbReference>
<dbReference type="InterPro" id="IPR013328">
    <property type="entry name" value="6PGD_dom2"/>
</dbReference>
<dbReference type="Pfam" id="PF02737">
    <property type="entry name" value="3HCDH_N"/>
    <property type="match status" value="1"/>
</dbReference>